<dbReference type="Proteomes" id="UP000624404">
    <property type="component" value="Unassembled WGS sequence"/>
</dbReference>
<evidence type="ECO:0000313" key="1">
    <source>
        <dbReference type="EMBL" id="CAD6446721.1"/>
    </source>
</evidence>
<protein>
    <submittedName>
        <fullName evidence="1">404376d0-d1fd-4a8a-9ef8-fb4bac89d5fa-CDS</fullName>
    </submittedName>
</protein>
<dbReference type="EMBL" id="CAJHIA010000021">
    <property type="protein sequence ID" value="CAD6446721.1"/>
    <property type="molecule type" value="Genomic_DNA"/>
</dbReference>
<name>A0A8H2VZ24_9HELO</name>
<dbReference type="OrthoDB" id="10336871at2759"/>
<reference evidence="1" key="1">
    <citation type="submission" date="2020-10" db="EMBL/GenBank/DDBJ databases">
        <authorList>
            <person name="Kusch S."/>
        </authorList>
    </citation>
    <scope>NUCLEOTIDE SEQUENCE</scope>
    <source>
        <strain evidence="1">SwB9</strain>
    </source>
</reference>
<dbReference type="AlphaFoldDB" id="A0A8H2VZ24"/>
<keyword evidence="2" id="KW-1185">Reference proteome</keyword>
<evidence type="ECO:0000313" key="2">
    <source>
        <dbReference type="Proteomes" id="UP000624404"/>
    </source>
</evidence>
<sequence length="110" mass="12421">MHARLSVGLEHGAAVTREGDLREREKSVYCRFMENVGVDLYGKCVQFKGGSFFGMRASSGNGLLVISGWAKLVGAGRKFDDWDGCKNWRCVLAVWNMHVFMTNFIRPLHH</sequence>
<comment type="caution">
    <text evidence="1">The sequence shown here is derived from an EMBL/GenBank/DDBJ whole genome shotgun (WGS) entry which is preliminary data.</text>
</comment>
<gene>
    <name evidence="1" type="ORF">SCLTRI_LOCUS6513</name>
</gene>
<proteinExistence type="predicted"/>
<organism evidence="1 2">
    <name type="scientific">Sclerotinia trifoliorum</name>
    <dbReference type="NCBI Taxonomy" id="28548"/>
    <lineage>
        <taxon>Eukaryota</taxon>
        <taxon>Fungi</taxon>
        <taxon>Dikarya</taxon>
        <taxon>Ascomycota</taxon>
        <taxon>Pezizomycotina</taxon>
        <taxon>Leotiomycetes</taxon>
        <taxon>Helotiales</taxon>
        <taxon>Sclerotiniaceae</taxon>
        <taxon>Sclerotinia</taxon>
    </lineage>
</organism>
<accession>A0A8H2VZ24</accession>